<dbReference type="Proteomes" id="UP001306950">
    <property type="component" value="Unassembled WGS sequence"/>
</dbReference>
<proteinExistence type="predicted"/>
<dbReference type="CDD" id="cd15787">
    <property type="entry name" value="YycH_N"/>
    <property type="match status" value="1"/>
</dbReference>
<sequence length="430" mass="48876">MKERVKSLILALLVVCSLVQSYFLIYRLPGSDPVVKTENDYIKTENMGQEAKAEDMLYPSQIAVHLGEDRHTVFYPESAFYNLIYSRLKGRQFDGFQRYPVENIDWNEIRSRYPGIELQFGSGMPVALLQKVMLIASDPLFEGESISKVLIYNAENEDQVRVFFFSSQGDVVYEATKADLTVQDVQQQVDFGKEWVPYTLTNGYYIPEKPIGMVETGLNVGTFTADQMQSSLFFDPSITRYIREKDGSEIYTDSKRSLQVKQNRNWINYTDPAAPAAGENNPGRNALSAVEFVNQHGGWNGAYRLKQTEGLDEEQHTVVFQQYYGEGQFGAFPILEISSFHYGEITLEMRLGTITAYQRSLIYATEGFWTKNMVDLPGGDELRDRIAALDKESEIVNLYPAYLPSLAEEGLLLTPVWAVEFKNGATRVLR</sequence>
<comment type="caution">
    <text evidence="2">The sequence shown here is derived from an EMBL/GenBank/DDBJ whole genome shotgun (WGS) entry which is preliminary data.</text>
</comment>
<protein>
    <submittedName>
        <fullName evidence="2">Two-component system activity regulator YycH</fullName>
    </submittedName>
</protein>
<dbReference type="Pfam" id="PF07435">
    <property type="entry name" value="YycH"/>
    <property type="match status" value="1"/>
</dbReference>
<name>A0ABU7VSQ0_9BACL</name>
<dbReference type="EMBL" id="JAZHPZ010000005">
    <property type="protein sequence ID" value="MEF2966510.1"/>
    <property type="molecule type" value="Genomic_DNA"/>
</dbReference>
<evidence type="ECO:0000313" key="3">
    <source>
        <dbReference type="Proteomes" id="UP001306950"/>
    </source>
</evidence>
<feature type="domain" description="Regulatory protein YycH" evidence="1">
    <location>
        <begin position="3"/>
        <end position="423"/>
    </location>
</feature>
<gene>
    <name evidence="2" type="primary">yycH</name>
    <name evidence="2" type="ORF">V3851_11770</name>
</gene>
<dbReference type="InterPro" id="IPR042274">
    <property type="entry name" value="YycH/YycI_2"/>
</dbReference>
<dbReference type="Gene3D" id="3.30.310.160">
    <property type="entry name" value="YycH protein, domain 2"/>
    <property type="match status" value="1"/>
</dbReference>
<organism evidence="2 3">
    <name type="scientific">Paenibacillus haidiansis</name>
    <dbReference type="NCBI Taxonomy" id="1574488"/>
    <lineage>
        <taxon>Bacteria</taxon>
        <taxon>Bacillati</taxon>
        <taxon>Bacillota</taxon>
        <taxon>Bacilli</taxon>
        <taxon>Bacillales</taxon>
        <taxon>Paenibacillaceae</taxon>
        <taxon>Paenibacillus</taxon>
    </lineage>
</organism>
<evidence type="ECO:0000313" key="2">
    <source>
        <dbReference type="EMBL" id="MEF2966510.1"/>
    </source>
</evidence>
<evidence type="ECO:0000259" key="1">
    <source>
        <dbReference type="Pfam" id="PF07435"/>
    </source>
</evidence>
<keyword evidence="3" id="KW-1185">Reference proteome</keyword>
<accession>A0ABU7VSQ0</accession>
<dbReference type="InterPro" id="IPR009996">
    <property type="entry name" value="YycH"/>
</dbReference>
<reference evidence="2 3" key="1">
    <citation type="submission" date="2024-02" db="EMBL/GenBank/DDBJ databases">
        <title>A nitrogen-fixing paenibacillus bacterium.</title>
        <authorList>
            <person name="Zhang W.L."/>
            <person name="Chen S.F."/>
        </authorList>
    </citation>
    <scope>NUCLEOTIDE SEQUENCE [LARGE SCALE GENOMIC DNA]</scope>
    <source>
        <strain evidence="2 3">M1</strain>
    </source>
</reference>
<dbReference type="RefSeq" id="WP_331846734.1">
    <property type="nucleotide sequence ID" value="NZ_JAZHPZ010000005.1"/>
</dbReference>